<accession>A0A3S1BTW4</accession>
<name>A0A3S1BTW4_ELYCH</name>
<keyword evidence="3" id="KW-1185">Reference proteome</keyword>
<feature type="compositionally biased region" description="Polar residues" evidence="1">
    <location>
        <begin position="17"/>
        <end position="29"/>
    </location>
</feature>
<dbReference type="Proteomes" id="UP000271974">
    <property type="component" value="Unassembled WGS sequence"/>
</dbReference>
<feature type="compositionally biased region" description="Basic and acidic residues" evidence="1">
    <location>
        <begin position="1"/>
        <end position="10"/>
    </location>
</feature>
<evidence type="ECO:0000313" key="2">
    <source>
        <dbReference type="EMBL" id="RUS91505.1"/>
    </source>
</evidence>
<sequence>MKGTTRDLNHRHPTRPTRMQSTNRSTPYSTHRGIFSDHTCPQLTTPWPQFLLPGAPHVPGLAASLTNDQWAVFVCERQGVTANSHHLDVHRGLTAREIAELGICACHDVIRVNCKQLPVVGRLCFKHHLVLLTFIQHPRWSLVDRSTFSTVNEQPWERRMRQGIPKQTLEPKSSIAQTSKQDTAELTHRVDIEWTESGHWGSKLGPRLSSCVH</sequence>
<reference evidence="2 3" key="1">
    <citation type="submission" date="2019-01" db="EMBL/GenBank/DDBJ databases">
        <title>A draft genome assembly of the solar-powered sea slug Elysia chlorotica.</title>
        <authorList>
            <person name="Cai H."/>
            <person name="Li Q."/>
            <person name="Fang X."/>
            <person name="Li J."/>
            <person name="Curtis N.E."/>
            <person name="Altenburger A."/>
            <person name="Shibata T."/>
            <person name="Feng M."/>
            <person name="Maeda T."/>
            <person name="Schwartz J.A."/>
            <person name="Shigenobu S."/>
            <person name="Lundholm N."/>
            <person name="Nishiyama T."/>
            <person name="Yang H."/>
            <person name="Hasebe M."/>
            <person name="Li S."/>
            <person name="Pierce S.K."/>
            <person name="Wang J."/>
        </authorList>
    </citation>
    <scope>NUCLEOTIDE SEQUENCE [LARGE SCALE GENOMIC DNA]</scope>
    <source>
        <strain evidence="2">EC2010</strain>
        <tissue evidence="2">Whole organism of an adult</tissue>
    </source>
</reference>
<feature type="region of interest" description="Disordered" evidence="1">
    <location>
        <begin position="1"/>
        <end position="30"/>
    </location>
</feature>
<proteinExistence type="predicted"/>
<comment type="caution">
    <text evidence="2">The sequence shown here is derived from an EMBL/GenBank/DDBJ whole genome shotgun (WGS) entry which is preliminary data.</text>
</comment>
<organism evidence="2 3">
    <name type="scientific">Elysia chlorotica</name>
    <name type="common">Eastern emerald elysia</name>
    <name type="synonym">Sea slug</name>
    <dbReference type="NCBI Taxonomy" id="188477"/>
    <lineage>
        <taxon>Eukaryota</taxon>
        <taxon>Metazoa</taxon>
        <taxon>Spiralia</taxon>
        <taxon>Lophotrochozoa</taxon>
        <taxon>Mollusca</taxon>
        <taxon>Gastropoda</taxon>
        <taxon>Heterobranchia</taxon>
        <taxon>Euthyneura</taxon>
        <taxon>Panpulmonata</taxon>
        <taxon>Sacoglossa</taxon>
        <taxon>Placobranchoidea</taxon>
        <taxon>Plakobranchidae</taxon>
        <taxon>Elysia</taxon>
    </lineage>
</organism>
<dbReference type="AlphaFoldDB" id="A0A3S1BTW4"/>
<evidence type="ECO:0000313" key="3">
    <source>
        <dbReference type="Proteomes" id="UP000271974"/>
    </source>
</evidence>
<dbReference type="EMBL" id="RQTK01000010">
    <property type="protein sequence ID" value="RUS91505.1"/>
    <property type="molecule type" value="Genomic_DNA"/>
</dbReference>
<evidence type="ECO:0000256" key="1">
    <source>
        <dbReference type="SAM" id="MobiDB-lite"/>
    </source>
</evidence>
<gene>
    <name evidence="2" type="ORF">EGW08_000726</name>
</gene>
<protein>
    <submittedName>
        <fullName evidence="2">Uncharacterized protein</fullName>
    </submittedName>
</protein>